<dbReference type="PATRIC" id="fig|1396.535.peg.6067"/>
<dbReference type="AlphaFoldDB" id="A0A164LF44"/>
<evidence type="ECO:0000313" key="1">
    <source>
        <dbReference type="EMBL" id="KZD55749.1"/>
    </source>
</evidence>
<dbReference type="Proteomes" id="UP000076482">
    <property type="component" value="Unassembled WGS sequence"/>
</dbReference>
<protein>
    <submittedName>
        <fullName evidence="1">Uncharacterized protein</fullName>
    </submittedName>
</protein>
<accession>A0A164LF44</accession>
<comment type="caution">
    <text evidence="1">The sequence shown here is derived from an EMBL/GenBank/DDBJ whole genome shotgun (WGS) entry which is preliminary data.</text>
</comment>
<gene>
    <name evidence="1" type="ORF">B4088_5494</name>
</gene>
<organism evidence="1 2">
    <name type="scientific">Bacillus cereus</name>
    <dbReference type="NCBI Taxonomy" id="1396"/>
    <lineage>
        <taxon>Bacteria</taxon>
        <taxon>Bacillati</taxon>
        <taxon>Bacillota</taxon>
        <taxon>Bacilli</taxon>
        <taxon>Bacillales</taxon>
        <taxon>Bacillaceae</taxon>
        <taxon>Bacillus</taxon>
        <taxon>Bacillus cereus group</taxon>
    </lineage>
</organism>
<dbReference type="RefSeq" id="WP_063263010.1">
    <property type="nucleotide sequence ID" value="NZ_LJKE01000104.1"/>
</dbReference>
<sequence length="192" mass="22849">MTIKMEKQVVVTRVMDDMKKVEFGYVQYSEKFYKEVDENDNFKPEGLGLLETDLPEHFRKERLNGDHLELWYEKVGTVESHTKRFKYARDLFTVYIPALNSTVILREEEIAVHIQTTQEYFDKTTEELSVDRGNSYTREDCLVLDDGVKVHFYEKEDSLKEAMEYYLNDKHSELDIKAVLKTIDNRYALIMY</sequence>
<reference evidence="1 2" key="1">
    <citation type="submission" date="2015-09" db="EMBL/GenBank/DDBJ databases">
        <title>Bacillus cereus food isolates.</title>
        <authorList>
            <person name="Boekhorst J."/>
        </authorList>
    </citation>
    <scope>NUCLEOTIDE SEQUENCE [LARGE SCALE GENOMIC DNA]</scope>
    <source>
        <strain evidence="1 2">B4088</strain>
    </source>
</reference>
<evidence type="ECO:0000313" key="2">
    <source>
        <dbReference type="Proteomes" id="UP000076482"/>
    </source>
</evidence>
<proteinExistence type="predicted"/>
<dbReference type="EMBL" id="LJKE01000104">
    <property type="protein sequence ID" value="KZD55749.1"/>
    <property type="molecule type" value="Genomic_DNA"/>
</dbReference>
<name>A0A164LF44_BACCE</name>